<evidence type="ECO:0000313" key="2">
    <source>
        <dbReference type="EMBL" id="MBW33221.1"/>
    </source>
</evidence>
<keyword evidence="1" id="KW-0472">Membrane</keyword>
<evidence type="ECO:0000256" key="1">
    <source>
        <dbReference type="SAM" id="Phobius"/>
    </source>
</evidence>
<reference evidence="2" key="1">
    <citation type="submission" date="2018-01" db="EMBL/GenBank/DDBJ databases">
        <title>An insight into the sialome of Amazonian anophelines.</title>
        <authorList>
            <person name="Ribeiro J.M."/>
            <person name="Scarpassa V."/>
            <person name="Calvo E."/>
        </authorList>
    </citation>
    <scope>NUCLEOTIDE SEQUENCE</scope>
    <source>
        <tissue evidence="2">Salivary glands</tissue>
    </source>
</reference>
<feature type="transmembrane region" description="Helical" evidence="1">
    <location>
        <begin position="12"/>
        <end position="30"/>
    </location>
</feature>
<sequence length="84" mass="9833">MKSNVTKHSYLIRWFFVFFSTALGCISCIYRSTRLSFRCITLCCTHTSFYFCSLLHYGFWIAQEHLPETKNISVAIRVALSCFD</sequence>
<proteinExistence type="predicted"/>
<dbReference type="PROSITE" id="PS51257">
    <property type="entry name" value="PROKAR_LIPOPROTEIN"/>
    <property type="match status" value="1"/>
</dbReference>
<dbReference type="EMBL" id="GGFM01012470">
    <property type="protein sequence ID" value="MBW33221.1"/>
    <property type="molecule type" value="Transcribed_RNA"/>
</dbReference>
<dbReference type="AlphaFoldDB" id="A0A2M3ZXJ5"/>
<organism evidence="2">
    <name type="scientific">Anopheles braziliensis</name>
    <dbReference type="NCBI Taxonomy" id="58242"/>
    <lineage>
        <taxon>Eukaryota</taxon>
        <taxon>Metazoa</taxon>
        <taxon>Ecdysozoa</taxon>
        <taxon>Arthropoda</taxon>
        <taxon>Hexapoda</taxon>
        <taxon>Insecta</taxon>
        <taxon>Pterygota</taxon>
        <taxon>Neoptera</taxon>
        <taxon>Endopterygota</taxon>
        <taxon>Diptera</taxon>
        <taxon>Nematocera</taxon>
        <taxon>Culicoidea</taxon>
        <taxon>Culicidae</taxon>
        <taxon>Anophelinae</taxon>
        <taxon>Anopheles</taxon>
    </lineage>
</organism>
<keyword evidence="1" id="KW-0812">Transmembrane</keyword>
<accession>A0A2M3ZXJ5</accession>
<name>A0A2M3ZXJ5_9DIPT</name>
<protein>
    <submittedName>
        <fullName evidence="2">Putative secreted peptide</fullName>
    </submittedName>
</protein>
<keyword evidence="1" id="KW-1133">Transmembrane helix</keyword>